<evidence type="ECO:0000313" key="2">
    <source>
        <dbReference type="EMBL" id="MET3573664.1"/>
    </source>
</evidence>
<name>A0ABV2G5W8_9FIRM</name>
<dbReference type="EMBL" id="JBEPLZ010000035">
    <property type="protein sequence ID" value="MET3573664.1"/>
    <property type="molecule type" value="Genomic_DNA"/>
</dbReference>
<evidence type="ECO:0000313" key="3">
    <source>
        <dbReference type="Proteomes" id="UP001549200"/>
    </source>
</evidence>
<dbReference type="Proteomes" id="UP001549200">
    <property type="component" value="Unassembled WGS sequence"/>
</dbReference>
<proteinExistence type="predicted"/>
<protein>
    <recommendedName>
        <fullName evidence="1">WYL domain-containing protein</fullName>
    </recommendedName>
</protein>
<feature type="domain" description="WYL" evidence="1">
    <location>
        <begin position="148"/>
        <end position="187"/>
    </location>
</feature>
<reference evidence="2 3" key="1">
    <citation type="submission" date="2024-06" db="EMBL/GenBank/DDBJ databases">
        <title>Genomic Encyclopedia of Type Strains, Phase IV (KMG-IV): sequencing the most valuable type-strain genomes for metagenomic binning, comparative biology and taxonomic classification.</title>
        <authorList>
            <person name="Goeker M."/>
        </authorList>
    </citation>
    <scope>NUCLEOTIDE SEQUENCE [LARGE SCALE GENOMIC DNA]</scope>
    <source>
        <strain evidence="2 3">DSM 19261</strain>
    </source>
</reference>
<accession>A0ABV2G5W8</accession>
<dbReference type="Pfam" id="PF13280">
    <property type="entry name" value="WYL"/>
    <property type="match status" value="1"/>
</dbReference>
<evidence type="ECO:0000259" key="1">
    <source>
        <dbReference type="Pfam" id="PF13280"/>
    </source>
</evidence>
<keyword evidence="3" id="KW-1185">Reference proteome</keyword>
<organism evidence="2 3">
    <name type="scientific">Enterocloster citroniae</name>
    <dbReference type="NCBI Taxonomy" id="358743"/>
    <lineage>
        <taxon>Bacteria</taxon>
        <taxon>Bacillati</taxon>
        <taxon>Bacillota</taxon>
        <taxon>Clostridia</taxon>
        <taxon>Lachnospirales</taxon>
        <taxon>Lachnospiraceae</taxon>
        <taxon>Enterocloster</taxon>
    </lineage>
</organism>
<sequence>MKNMELFDKVYGCYYNILRHMLTEAASRPITRREMEDICKTYSFQESSLAILPRIEDHTWPLFQEETPGIFTSRLHGAPPSLPLTTLQKSWLKSLISDPRLSLFLDDKQQRELERCLEHVPPLYDNSDFYYFDQYKDGDPYHTPEYREHFHTILTAIRENRVLLVAYEGKKMRTHTYEVAPYQLQYSSKDDKFRLCCLMHYRGHFCKGTLLNLGRIKDCRLSPSSIPDHSRDLRFKPVQKAAEPVLLEISGERNSLDRCMLHFANYEKHTEYDEEQKCWLCSIYYDMADETELLIEILSFGPVVRVLGPGSFVQQIQRRVKRQHELFYDTLGDESHAEASIYKCGF</sequence>
<comment type="caution">
    <text evidence="2">The sequence shown here is derived from an EMBL/GenBank/DDBJ whole genome shotgun (WGS) entry which is preliminary data.</text>
</comment>
<gene>
    <name evidence="2" type="ORF">ABID13_005331</name>
</gene>
<dbReference type="InterPro" id="IPR026881">
    <property type="entry name" value="WYL_dom"/>
</dbReference>
<dbReference type="PROSITE" id="PS52050">
    <property type="entry name" value="WYL"/>
    <property type="match status" value="1"/>
</dbReference>